<dbReference type="EMBL" id="BAAAZG010000022">
    <property type="protein sequence ID" value="GAA4076414.1"/>
    <property type="molecule type" value="Genomic_DNA"/>
</dbReference>
<comment type="caution">
    <text evidence="3">The sequence shown here is derived from an EMBL/GenBank/DDBJ whole genome shotgun (WGS) entry which is preliminary data.</text>
</comment>
<accession>A0ABP7VYZ1</accession>
<protein>
    <recommendedName>
        <fullName evidence="2">Isochorismatase-like domain-containing protein</fullName>
    </recommendedName>
</protein>
<dbReference type="Proteomes" id="UP001500683">
    <property type="component" value="Unassembled WGS sequence"/>
</dbReference>
<keyword evidence="4" id="KW-1185">Reference proteome</keyword>
<dbReference type="RefSeq" id="WP_344948740.1">
    <property type="nucleotide sequence ID" value="NZ_BAAAZG010000022.1"/>
</dbReference>
<dbReference type="SUPFAM" id="SSF52499">
    <property type="entry name" value="Isochorismatase-like hydrolases"/>
    <property type="match status" value="1"/>
</dbReference>
<evidence type="ECO:0000313" key="3">
    <source>
        <dbReference type="EMBL" id="GAA4076414.1"/>
    </source>
</evidence>
<evidence type="ECO:0000313" key="4">
    <source>
        <dbReference type="Proteomes" id="UP001500683"/>
    </source>
</evidence>
<proteinExistence type="predicted"/>
<dbReference type="InterPro" id="IPR036380">
    <property type="entry name" value="Isochorismatase-like_sf"/>
</dbReference>
<gene>
    <name evidence="3" type="ORF">GCM10022214_37200</name>
</gene>
<name>A0ABP7VYZ1_9ACTN</name>
<reference evidence="4" key="1">
    <citation type="journal article" date="2019" name="Int. J. Syst. Evol. Microbiol.">
        <title>The Global Catalogue of Microorganisms (GCM) 10K type strain sequencing project: providing services to taxonomists for standard genome sequencing and annotation.</title>
        <authorList>
            <consortium name="The Broad Institute Genomics Platform"/>
            <consortium name="The Broad Institute Genome Sequencing Center for Infectious Disease"/>
            <person name="Wu L."/>
            <person name="Ma J."/>
        </authorList>
    </citation>
    <scope>NUCLEOTIDE SEQUENCE [LARGE SCALE GENOMIC DNA]</scope>
    <source>
        <strain evidence="4">JCM 16702</strain>
    </source>
</reference>
<dbReference type="PANTHER" id="PTHR43540:SF7">
    <property type="entry name" value="ISOCHORISMATASE FAMILY PROTEIN YECD"/>
    <property type="match status" value="1"/>
</dbReference>
<dbReference type="Pfam" id="PF00857">
    <property type="entry name" value="Isochorismatase"/>
    <property type="match status" value="1"/>
</dbReference>
<dbReference type="InterPro" id="IPR000868">
    <property type="entry name" value="Isochorismatase-like_dom"/>
</dbReference>
<dbReference type="CDD" id="cd00431">
    <property type="entry name" value="cysteine_hydrolases"/>
    <property type="match status" value="1"/>
</dbReference>
<sequence>MTALDLAPAGTALLVMDLQVRVVGQETRPFTGADVVRQAMRLADGFRDAGGRVVIVQVERPGVATQPPGSELVGEMRPRPGDLLVTKRDTSAFHETGLDGTLREQGVGTVVVSGLLAEVGVEATARDAAERGYVVVLPKDATASLSDEAYRVAVRTTFPRLGTVCTTDEVLAALRAGNN</sequence>
<feature type="domain" description="Isochorismatase-like" evidence="2">
    <location>
        <begin position="11"/>
        <end position="169"/>
    </location>
</feature>
<dbReference type="InterPro" id="IPR050272">
    <property type="entry name" value="Isochorismatase-like_hydrls"/>
</dbReference>
<dbReference type="PANTHER" id="PTHR43540">
    <property type="entry name" value="PEROXYUREIDOACRYLATE/UREIDOACRYLATE AMIDOHYDROLASE-RELATED"/>
    <property type="match status" value="1"/>
</dbReference>
<evidence type="ECO:0000259" key="2">
    <source>
        <dbReference type="Pfam" id="PF00857"/>
    </source>
</evidence>
<organism evidence="3 4">
    <name type="scientific">Actinomadura miaoliensis</name>
    <dbReference type="NCBI Taxonomy" id="430685"/>
    <lineage>
        <taxon>Bacteria</taxon>
        <taxon>Bacillati</taxon>
        <taxon>Actinomycetota</taxon>
        <taxon>Actinomycetes</taxon>
        <taxon>Streptosporangiales</taxon>
        <taxon>Thermomonosporaceae</taxon>
        <taxon>Actinomadura</taxon>
    </lineage>
</organism>
<evidence type="ECO:0000256" key="1">
    <source>
        <dbReference type="ARBA" id="ARBA00022801"/>
    </source>
</evidence>
<dbReference type="Gene3D" id="3.40.50.850">
    <property type="entry name" value="Isochorismatase-like"/>
    <property type="match status" value="1"/>
</dbReference>
<keyword evidence="1" id="KW-0378">Hydrolase</keyword>